<dbReference type="GeneID" id="28869698"/>
<dbReference type="RefSeq" id="XP_018155015.1">
    <property type="nucleotide sequence ID" value="XM_018305591.1"/>
</dbReference>
<proteinExistence type="predicted"/>
<sequence length="112" mass="13001">MWRCEQIRQRYDADVYIQIHRQHKHYEYTSSNEPSCPKSKDELSRAHPVPVTRCPRDFATRKSTISSKRLPTISLRPENISAHKNDSAFGSENRSLKVTSFKAQGQYCGVFI</sequence>
<evidence type="ECO:0000313" key="3">
    <source>
        <dbReference type="Proteomes" id="UP000092177"/>
    </source>
</evidence>
<reference evidence="3" key="1">
    <citation type="journal article" date="2017" name="BMC Genomics">
        <title>Gapless genome assembly of Colletotrichum higginsianum reveals chromosome structure and association of transposable elements with secondary metabolite gene clusters.</title>
        <authorList>
            <person name="Dallery J.-F."/>
            <person name="Lapalu N."/>
            <person name="Zampounis A."/>
            <person name="Pigne S."/>
            <person name="Luyten I."/>
            <person name="Amselem J."/>
            <person name="Wittenberg A.H.J."/>
            <person name="Zhou S."/>
            <person name="de Queiroz M.V."/>
            <person name="Robin G.P."/>
            <person name="Auger A."/>
            <person name="Hainaut M."/>
            <person name="Henrissat B."/>
            <person name="Kim K.-T."/>
            <person name="Lee Y.-H."/>
            <person name="Lespinet O."/>
            <person name="Schwartz D.C."/>
            <person name="Thon M.R."/>
            <person name="O'Connell R.J."/>
        </authorList>
    </citation>
    <scope>NUCLEOTIDE SEQUENCE [LARGE SCALE GENOMIC DNA]</scope>
    <source>
        <strain evidence="3">IMI 349063</strain>
    </source>
</reference>
<dbReference type="EMBL" id="LTAN01000007">
    <property type="protein sequence ID" value="OBR06497.1"/>
    <property type="molecule type" value="Genomic_DNA"/>
</dbReference>
<dbReference type="Proteomes" id="UP000092177">
    <property type="component" value="Unassembled WGS sequence"/>
</dbReference>
<dbReference type="KEGG" id="chig:CH63R_10617"/>
<keyword evidence="3" id="KW-1185">Reference proteome</keyword>
<evidence type="ECO:0000313" key="2">
    <source>
        <dbReference type="EMBL" id="OBR06497.1"/>
    </source>
</evidence>
<feature type="region of interest" description="Disordered" evidence="1">
    <location>
        <begin position="27"/>
        <end position="47"/>
    </location>
</feature>
<protein>
    <submittedName>
        <fullName evidence="2">Uncharacterized protein</fullName>
    </submittedName>
</protein>
<organism evidence="2 3">
    <name type="scientific">Colletotrichum higginsianum (strain IMI 349063)</name>
    <name type="common">Crucifer anthracnose fungus</name>
    <dbReference type="NCBI Taxonomy" id="759273"/>
    <lineage>
        <taxon>Eukaryota</taxon>
        <taxon>Fungi</taxon>
        <taxon>Dikarya</taxon>
        <taxon>Ascomycota</taxon>
        <taxon>Pezizomycotina</taxon>
        <taxon>Sordariomycetes</taxon>
        <taxon>Hypocreomycetidae</taxon>
        <taxon>Glomerellales</taxon>
        <taxon>Glomerellaceae</taxon>
        <taxon>Colletotrichum</taxon>
        <taxon>Colletotrichum destructivum species complex</taxon>
    </lineage>
</organism>
<name>A0A1B7Y387_COLHI</name>
<evidence type="ECO:0000256" key="1">
    <source>
        <dbReference type="SAM" id="MobiDB-lite"/>
    </source>
</evidence>
<dbReference type="AlphaFoldDB" id="A0A1B7Y387"/>
<comment type="caution">
    <text evidence="2">The sequence shown here is derived from an EMBL/GenBank/DDBJ whole genome shotgun (WGS) entry which is preliminary data.</text>
</comment>
<dbReference type="OrthoDB" id="4838661at2759"/>
<dbReference type="VEuPathDB" id="FungiDB:CH63R_10617"/>
<accession>A0A1B7Y387</accession>
<gene>
    <name evidence="2" type="ORF">CH63R_10617</name>
</gene>